<keyword evidence="3" id="KW-1185">Reference proteome</keyword>
<dbReference type="AlphaFoldDB" id="A0A423X2P1"/>
<evidence type="ECO:0000313" key="3">
    <source>
        <dbReference type="Proteomes" id="UP000283895"/>
    </source>
</evidence>
<proteinExistence type="predicted"/>
<dbReference type="EMBL" id="LKEA01000003">
    <property type="protein sequence ID" value="ROW10163.1"/>
    <property type="molecule type" value="Genomic_DNA"/>
</dbReference>
<dbReference type="Proteomes" id="UP000283895">
    <property type="component" value="Unassembled WGS sequence"/>
</dbReference>
<dbReference type="STRING" id="356882.A0A423X2P1"/>
<dbReference type="OrthoDB" id="5211249at2759"/>
<feature type="compositionally biased region" description="Basic and acidic residues" evidence="1">
    <location>
        <begin position="156"/>
        <end position="169"/>
    </location>
</feature>
<accession>A0A423X2P1</accession>
<feature type="region of interest" description="Disordered" evidence="1">
    <location>
        <begin position="24"/>
        <end position="205"/>
    </location>
</feature>
<feature type="compositionally biased region" description="Polar residues" evidence="1">
    <location>
        <begin position="130"/>
        <end position="155"/>
    </location>
</feature>
<evidence type="ECO:0000313" key="2">
    <source>
        <dbReference type="EMBL" id="ROW10163.1"/>
    </source>
</evidence>
<feature type="compositionally biased region" description="Low complexity" evidence="1">
    <location>
        <begin position="73"/>
        <end position="103"/>
    </location>
</feature>
<gene>
    <name evidence="2" type="ORF">VMCG_01858</name>
</gene>
<comment type="caution">
    <text evidence="2">The sequence shown here is derived from an EMBL/GenBank/DDBJ whole genome shotgun (WGS) entry which is preliminary data.</text>
</comment>
<sequence length="205" mass="22631">MAPFFARRPTQQVVIIGQTSGVEMDDPASHFDSLLGHGDPFTDPEAGSTSTSCHHQYHPDPDRRRNQYSYMNATTPAPSTSSPSSQPAPASSSSPASHQPATSIARSKSTRTQPLTQQNDDQQPQRRQKSYSLSGGPSWLMNNSLIEVRRQSSVTGERRESRKLQKEHPTGSARPNTAMAIEEKDKGSGLGVRRKMGKLRELYRK</sequence>
<feature type="compositionally biased region" description="Low complexity" evidence="1">
    <location>
        <begin position="112"/>
        <end position="122"/>
    </location>
</feature>
<organism evidence="2 3">
    <name type="scientific">Cytospora schulzeri</name>
    <dbReference type="NCBI Taxonomy" id="448051"/>
    <lineage>
        <taxon>Eukaryota</taxon>
        <taxon>Fungi</taxon>
        <taxon>Dikarya</taxon>
        <taxon>Ascomycota</taxon>
        <taxon>Pezizomycotina</taxon>
        <taxon>Sordariomycetes</taxon>
        <taxon>Sordariomycetidae</taxon>
        <taxon>Diaporthales</taxon>
        <taxon>Cytosporaceae</taxon>
        <taxon>Cytospora</taxon>
    </lineage>
</organism>
<name>A0A423X2P1_9PEZI</name>
<reference evidence="2 3" key="1">
    <citation type="submission" date="2015-09" db="EMBL/GenBank/DDBJ databases">
        <title>Host preference determinants of Valsa canker pathogens revealed by comparative genomics.</title>
        <authorList>
            <person name="Yin Z."/>
            <person name="Huang L."/>
        </authorList>
    </citation>
    <scope>NUCLEOTIDE SEQUENCE [LARGE SCALE GENOMIC DNA]</scope>
    <source>
        <strain evidence="2 3">03-1</strain>
    </source>
</reference>
<evidence type="ECO:0000256" key="1">
    <source>
        <dbReference type="SAM" id="MobiDB-lite"/>
    </source>
</evidence>
<protein>
    <submittedName>
        <fullName evidence="2">Uncharacterized protein</fullName>
    </submittedName>
</protein>